<keyword evidence="2" id="KW-1185">Reference proteome</keyword>
<accession>A0A8H8DLA2</accession>
<feature type="non-terminal residue" evidence="1">
    <location>
        <position position="40"/>
    </location>
</feature>
<dbReference type="OrthoDB" id="6428174at2759"/>
<sequence>MTGKVACFQCVVGTVIIICHAPTQTLPATMDDYLQHAIAP</sequence>
<protein>
    <submittedName>
        <fullName evidence="1">Uncharacterized protein</fullName>
    </submittedName>
</protein>
<dbReference type="AlphaFoldDB" id="A0A8H8DLA2"/>
<evidence type="ECO:0000313" key="1">
    <source>
        <dbReference type="EMBL" id="KAG5462531.1"/>
    </source>
</evidence>
<organism evidence="1 2">
    <name type="scientific">Olpidium bornovanus</name>
    <dbReference type="NCBI Taxonomy" id="278681"/>
    <lineage>
        <taxon>Eukaryota</taxon>
        <taxon>Fungi</taxon>
        <taxon>Fungi incertae sedis</taxon>
        <taxon>Olpidiomycota</taxon>
        <taxon>Olpidiomycotina</taxon>
        <taxon>Olpidiomycetes</taxon>
        <taxon>Olpidiales</taxon>
        <taxon>Olpidiaceae</taxon>
        <taxon>Olpidium</taxon>
    </lineage>
</organism>
<reference evidence="1 2" key="1">
    <citation type="journal article" name="Sci. Rep.">
        <title>Genome-scale phylogenetic analyses confirm Olpidium as the closest living zoosporic fungus to the non-flagellated, terrestrial fungi.</title>
        <authorList>
            <person name="Chang Y."/>
            <person name="Rochon D."/>
            <person name="Sekimoto S."/>
            <person name="Wang Y."/>
            <person name="Chovatia M."/>
            <person name="Sandor L."/>
            <person name="Salamov A."/>
            <person name="Grigoriev I.V."/>
            <person name="Stajich J.E."/>
            <person name="Spatafora J.W."/>
        </authorList>
    </citation>
    <scope>NUCLEOTIDE SEQUENCE [LARGE SCALE GENOMIC DNA]</scope>
    <source>
        <strain evidence="1">S191</strain>
    </source>
</reference>
<gene>
    <name evidence="1" type="ORF">BJ554DRAFT_4748</name>
</gene>
<dbReference type="Proteomes" id="UP000673691">
    <property type="component" value="Unassembled WGS sequence"/>
</dbReference>
<proteinExistence type="predicted"/>
<dbReference type="EMBL" id="JAEFCI010002009">
    <property type="protein sequence ID" value="KAG5462531.1"/>
    <property type="molecule type" value="Genomic_DNA"/>
</dbReference>
<name>A0A8H8DLA2_9FUNG</name>
<evidence type="ECO:0000313" key="2">
    <source>
        <dbReference type="Proteomes" id="UP000673691"/>
    </source>
</evidence>
<comment type="caution">
    <text evidence="1">The sequence shown here is derived from an EMBL/GenBank/DDBJ whole genome shotgun (WGS) entry which is preliminary data.</text>
</comment>